<dbReference type="EMBL" id="ML220135">
    <property type="protein sequence ID" value="TGZ79069.1"/>
    <property type="molecule type" value="Genomic_DNA"/>
</dbReference>
<evidence type="ECO:0008006" key="6">
    <source>
        <dbReference type="Google" id="ProtNLM"/>
    </source>
</evidence>
<feature type="region of interest" description="Disordered" evidence="1">
    <location>
        <begin position="173"/>
        <end position="313"/>
    </location>
</feature>
<dbReference type="OrthoDB" id="5430969at2759"/>
<feature type="compositionally biased region" description="Polar residues" evidence="1">
    <location>
        <begin position="100"/>
        <end position="110"/>
    </location>
</feature>
<evidence type="ECO:0000256" key="3">
    <source>
        <dbReference type="SAM" id="SignalP"/>
    </source>
</evidence>
<feature type="region of interest" description="Disordered" evidence="1">
    <location>
        <begin position="84"/>
        <end position="121"/>
    </location>
</feature>
<sequence>MRPWSLVPVVSVWWAAEVSATRRRQRRQAEIEGSCFWRVSRQVVDCNDCEVGKNCDFGIPSAGDVAGDTNGAIVLDPLASLPSRQEDVSTATSSAAASKETPTGRVSNGSPIGGGAPENGNGGGSSNTGAIVGGVIGGVVVLAIMTYAIFWFVLRQRPKDKNDDDRTESALALEKLGTNSPESPSDSGPSAYPAAIDTSGPLPPPPPPASEKKPLPPVQETELTPSHEREQLLPPPPPAPQRQLSQRNAPAPPPPPPPPVEPAELLSREVDSDGVSVRSFDLEQETQEPIPRLPIYTKPASSRENLGIPGQAL</sequence>
<keyword evidence="3" id="KW-0732">Signal</keyword>
<accession>A0A4S2MRY3</accession>
<dbReference type="AlphaFoldDB" id="A0A4S2MRY3"/>
<feature type="chain" id="PRO_5020252469" description="Membrane anchor Opy2 N-terminal domain-containing protein" evidence="3">
    <location>
        <begin position="21"/>
        <end position="313"/>
    </location>
</feature>
<proteinExistence type="predicted"/>
<feature type="transmembrane region" description="Helical" evidence="2">
    <location>
        <begin position="131"/>
        <end position="154"/>
    </location>
</feature>
<name>A0A4S2MRY3_9PEZI</name>
<evidence type="ECO:0000313" key="4">
    <source>
        <dbReference type="EMBL" id="TGZ79069.1"/>
    </source>
</evidence>
<feature type="signal peptide" evidence="3">
    <location>
        <begin position="1"/>
        <end position="20"/>
    </location>
</feature>
<evidence type="ECO:0000256" key="1">
    <source>
        <dbReference type="SAM" id="MobiDB-lite"/>
    </source>
</evidence>
<reference evidence="4 5" key="1">
    <citation type="submission" date="2019-04" db="EMBL/GenBank/DDBJ databases">
        <title>Comparative genomics and transcriptomics to analyze fruiting body development in filamentous ascomycetes.</title>
        <authorList>
            <consortium name="DOE Joint Genome Institute"/>
            <person name="Lutkenhaus R."/>
            <person name="Traeger S."/>
            <person name="Breuer J."/>
            <person name="Kuo A."/>
            <person name="Lipzen A."/>
            <person name="Pangilinan J."/>
            <person name="Dilworth D."/>
            <person name="Sandor L."/>
            <person name="Poggeler S."/>
            <person name="Barry K."/>
            <person name="Grigoriev I.V."/>
            <person name="Nowrousian M."/>
        </authorList>
    </citation>
    <scope>NUCLEOTIDE SEQUENCE [LARGE SCALE GENOMIC DNA]</scope>
    <source>
        <strain evidence="4 5">CBS 389.68</strain>
    </source>
</reference>
<feature type="compositionally biased region" description="Low complexity" evidence="1">
    <location>
        <begin position="89"/>
        <end position="98"/>
    </location>
</feature>
<dbReference type="InParanoid" id="A0A4S2MRY3"/>
<feature type="compositionally biased region" description="Pro residues" evidence="1">
    <location>
        <begin position="250"/>
        <end position="261"/>
    </location>
</feature>
<evidence type="ECO:0000256" key="2">
    <source>
        <dbReference type="SAM" id="Phobius"/>
    </source>
</evidence>
<gene>
    <name evidence="4" type="ORF">EX30DRAFT_350581</name>
</gene>
<feature type="compositionally biased region" description="Gly residues" evidence="1">
    <location>
        <begin position="111"/>
        <end position="121"/>
    </location>
</feature>
<keyword evidence="2" id="KW-1133">Transmembrane helix</keyword>
<organism evidence="4 5">
    <name type="scientific">Ascodesmis nigricans</name>
    <dbReference type="NCBI Taxonomy" id="341454"/>
    <lineage>
        <taxon>Eukaryota</taxon>
        <taxon>Fungi</taxon>
        <taxon>Dikarya</taxon>
        <taxon>Ascomycota</taxon>
        <taxon>Pezizomycotina</taxon>
        <taxon>Pezizomycetes</taxon>
        <taxon>Pezizales</taxon>
        <taxon>Ascodesmidaceae</taxon>
        <taxon>Ascodesmis</taxon>
    </lineage>
</organism>
<protein>
    <recommendedName>
        <fullName evidence="6">Membrane anchor Opy2 N-terminal domain-containing protein</fullName>
    </recommendedName>
</protein>
<dbReference type="Proteomes" id="UP000298138">
    <property type="component" value="Unassembled WGS sequence"/>
</dbReference>
<keyword evidence="2" id="KW-0812">Transmembrane</keyword>
<evidence type="ECO:0000313" key="5">
    <source>
        <dbReference type="Proteomes" id="UP000298138"/>
    </source>
</evidence>
<keyword evidence="2" id="KW-0472">Membrane</keyword>
<feature type="compositionally biased region" description="Polar residues" evidence="1">
    <location>
        <begin position="177"/>
        <end position="188"/>
    </location>
</feature>
<keyword evidence="5" id="KW-1185">Reference proteome</keyword>
<dbReference type="STRING" id="341454.A0A4S2MRY3"/>